<protein>
    <submittedName>
        <fullName evidence="11">Butyrophilin subfamily 1 member A1</fullName>
    </submittedName>
</protein>
<keyword evidence="5" id="KW-1133">Transmembrane helix</keyword>
<dbReference type="InterPro" id="IPR003599">
    <property type="entry name" value="Ig_sub"/>
</dbReference>
<feature type="region of interest" description="Disordered" evidence="8">
    <location>
        <begin position="373"/>
        <end position="397"/>
    </location>
</feature>
<dbReference type="SMART" id="SM00449">
    <property type="entry name" value="SPRY"/>
    <property type="match status" value="1"/>
</dbReference>
<dbReference type="SMART" id="SM00406">
    <property type="entry name" value="IGv"/>
    <property type="match status" value="2"/>
</dbReference>
<proteinExistence type="inferred from homology"/>
<dbReference type="GO" id="GO:0001817">
    <property type="term" value="P:regulation of cytokine production"/>
    <property type="evidence" value="ECO:0007669"/>
    <property type="project" value="TreeGrafter"/>
</dbReference>
<dbReference type="SMART" id="SM00589">
    <property type="entry name" value="PRY"/>
    <property type="match status" value="1"/>
</dbReference>
<dbReference type="GO" id="GO:0005102">
    <property type="term" value="F:signaling receptor binding"/>
    <property type="evidence" value="ECO:0007669"/>
    <property type="project" value="TreeGrafter"/>
</dbReference>
<dbReference type="PRINTS" id="PR01407">
    <property type="entry name" value="BUTYPHLNCDUF"/>
</dbReference>
<evidence type="ECO:0000256" key="2">
    <source>
        <dbReference type="ARBA" id="ARBA00007591"/>
    </source>
</evidence>
<dbReference type="SUPFAM" id="SSF49899">
    <property type="entry name" value="Concanavalin A-like lectins/glucanases"/>
    <property type="match status" value="1"/>
</dbReference>
<dbReference type="InterPro" id="IPR053896">
    <property type="entry name" value="BTN3A2-like_Ig-C"/>
</dbReference>
<sequence length="618" mass="70265">FTVTVHVDPAIALVGQGVMLSCQPGGHNPTNVQVHWYKWERSKNMTLYFYNSTENGTELGQVGDQHRSDSPRGRYENGVITVQLFPVQVEDSGQYVCAVTNDGVYQEAIAQVIVAGFGSAPRLTIDHQQNNSVTLRCTSQGWYPQPEVRWTDSTGQNITAMAETRIQKDVTDLYQIHSTLRVADIASDTISCTIRNPLLKRHRKKVIAISGFFDVEAEHDTITTVIGENAILPCRLITKHLPPSMELQWRKVGPGKDKLIYFYLYDESSPLVNSYPQSDKCPMSYLSPNGDNSREWLRKEYEKKAEVFKGKEFGKGNISLKLNNIQVEDEGKYVCSASANLFHREIIIEVLVIGRLRIEMDQLQSEREQLQRENAQLKEDNAQVKEDMDSERKEDHSQAEHLEEEMAQVKEDMGESLWCIFSSYSSLFWHYRSGSQKENSLPVDDITLDADTAHPNLSIAPNKKSLKHEAQPQKVPANAERFDSTVCVLGSEGFFSGKHYWEVEVVSSTDWDLGVARTSIQRKGKLSLSPKEGFWALGLSGRDYWAKTDPWTRVMVQKKPQKIGVYLSHQDRQVTFLNVTDMSVLFTFNDCSFSGEVYPFFKNSHKETTMRICSIKEE</sequence>
<evidence type="ECO:0000313" key="12">
    <source>
        <dbReference type="Proteomes" id="UP000031443"/>
    </source>
</evidence>
<dbReference type="InterPro" id="IPR036179">
    <property type="entry name" value="Ig-like_dom_sf"/>
</dbReference>
<keyword evidence="3" id="KW-0812">Transmembrane</keyword>
<dbReference type="CDD" id="cd13733">
    <property type="entry name" value="SPRY_PRY_C-I_1"/>
    <property type="match status" value="1"/>
</dbReference>
<dbReference type="Gene3D" id="2.60.40.10">
    <property type="entry name" value="Immunoglobulins"/>
    <property type="match status" value="3"/>
</dbReference>
<dbReference type="InterPro" id="IPR050504">
    <property type="entry name" value="IgSF_BTN/MOG"/>
</dbReference>
<feature type="domain" description="Ig-like" evidence="10">
    <location>
        <begin position="121"/>
        <end position="196"/>
    </location>
</feature>
<dbReference type="FunFam" id="2.60.40.10:FF:000088">
    <property type="entry name" value="Butyrophilin subfamily 1 member A1"/>
    <property type="match status" value="1"/>
</dbReference>
<dbReference type="InterPro" id="IPR003877">
    <property type="entry name" value="SPRY_dom"/>
</dbReference>
<dbReference type="InterPro" id="IPR013783">
    <property type="entry name" value="Ig-like_fold"/>
</dbReference>
<dbReference type="Gene3D" id="2.60.120.920">
    <property type="match status" value="1"/>
</dbReference>
<name>M7BFH4_CHEMY</name>
<dbReference type="InterPro" id="IPR003598">
    <property type="entry name" value="Ig_sub2"/>
</dbReference>
<dbReference type="PROSITE" id="PS50835">
    <property type="entry name" value="IG_LIKE"/>
    <property type="match status" value="3"/>
</dbReference>
<keyword evidence="12" id="KW-1185">Reference proteome</keyword>
<dbReference type="GO" id="GO:0009897">
    <property type="term" value="C:external side of plasma membrane"/>
    <property type="evidence" value="ECO:0007669"/>
    <property type="project" value="TreeGrafter"/>
</dbReference>
<dbReference type="Pfam" id="PF22705">
    <property type="entry name" value="C2-set_3"/>
    <property type="match status" value="1"/>
</dbReference>
<evidence type="ECO:0000256" key="7">
    <source>
        <dbReference type="ARBA" id="ARBA00023319"/>
    </source>
</evidence>
<feature type="domain" description="B30.2/SPRY" evidence="9">
    <location>
        <begin position="426"/>
        <end position="618"/>
    </location>
</feature>
<dbReference type="InterPro" id="IPR007110">
    <property type="entry name" value="Ig-like_dom"/>
</dbReference>
<evidence type="ECO:0000313" key="11">
    <source>
        <dbReference type="EMBL" id="EMP26987.1"/>
    </source>
</evidence>
<organism evidence="11 12">
    <name type="scientific">Chelonia mydas</name>
    <name type="common">Green sea-turtle</name>
    <name type="synonym">Chelonia agassizi</name>
    <dbReference type="NCBI Taxonomy" id="8469"/>
    <lineage>
        <taxon>Eukaryota</taxon>
        <taxon>Metazoa</taxon>
        <taxon>Chordata</taxon>
        <taxon>Craniata</taxon>
        <taxon>Vertebrata</taxon>
        <taxon>Euteleostomi</taxon>
        <taxon>Archelosauria</taxon>
        <taxon>Testudinata</taxon>
        <taxon>Testudines</taxon>
        <taxon>Cryptodira</taxon>
        <taxon>Durocryptodira</taxon>
        <taxon>Americhelydia</taxon>
        <taxon>Chelonioidea</taxon>
        <taxon>Cheloniidae</taxon>
        <taxon>Chelonia</taxon>
    </lineage>
</organism>
<reference evidence="12" key="1">
    <citation type="journal article" date="2013" name="Nat. Genet.">
        <title>The draft genomes of soft-shell turtle and green sea turtle yield insights into the development and evolution of the turtle-specific body plan.</title>
        <authorList>
            <person name="Wang Z."/>
            <person name="Pascual-Anaya J."/>
            <person name="Zadissa A."/>
            <person name="Li W."/>
            <person name="Niimura Y."/>
            <person name="Huang Z."/>
            <person name="Li C."/>
            <person name="White S."/>
            <person name="Xiong Z."/>
            <person name="Fang D."/>
            <person name="Wang B."/>
            <person name="Ming Y."/>
            <person name="Chen Y."/>
            <person name="Zheng Y."/>
            <person name="Kuraku S."/>
            <person name="Pignatelli M."/>
            <person name="Herrero J."/>
            <person name="Beal K."/>
            <person name="Nozawa M."/>
            <person name="Li Q."/>
            <person name="Wang J."/>
            <person name="Zhang H."/>
            <person name="Yu L."/>
            <person name="Shigenobu S."/>
            <person name="Wang J."/>
            <person name="Liu J."/>
            <person name="Flicek P."/>
            <person name="Searle S."/>
            <person name="Wang J."/>
            <person name="Kuratani S."/>
            <person name="Yin Y."/>
            <person name="Aken B."/>
            <person name="Zhang G."/>
            <person name="Irie N."/>
        </authorList>
    </citation>
    <scope>NUCLEOTIDE SEQUENCE [LARGE SCALE GENOMIC DNA]</scope>
</reference>
<comment type="similarity">
    <text evidence="2">Belongs to the immunoglobulin superfamily. BTN/MOG family.</text>
</comment>
<dbReference type="eggNOG" id="KOG2177">
    <property type="taxonomic scope" value="Eukaryota"/>
</dbReference>
<dbReference type="AlphaFoldDB" id="M7BFH4"/>
<comment type="subcellular location">
    <subcellularLocation>
        <location evidence="1">Membrane</location>
        <topology evidence="1">Single-pass type I membrane protein</topology>
    </subcellularLocation>
</comment>
<gene>
    <name evidence="11" type="ORF">UY3_15927</name>
</gene>
<dbReference type="SMART" id="SM00409">
    <property type="entry name" value="IG"/>
    <property type="match status" value="2"/>
</dbReference>
<dbReference type="InterPro" id="IPR001870">
    <property type="entry name" value="B30.2/SPRY"/>
</dbReference>
<feature type="domain" description="Ig-like" evidence="10">
    <location>
        <begin position="1"/>
        <end position="110"/>
    </location>
</feature>
<evidence type="ECO:0000256" key="1">
    <source>
        <dbReference type="ARBA" id="ARBA00004479"/>
    </source>
</evidence>
<evidence type="ECO:0000256" key="4">
    <source>
        <dbReference type="ARBA" id="ARBA00022729"/>
    </source>
</evidence>
<dbReference type="SUPFAM" id="SSF48726">
    <property type="entry name" value="Immunoglobulin"/>
    <property type="match status" value="3"/>
</dbReference>
<dbReference type="Proteomes" id="UP000031443">
    <property type="component" value="Unassembled WGS sequence"/>
</dbReference>
<dbReference type="PROSITE" id="PS50188">
    <property type="entry name" value="B302_SPRY"/>
    <property type="match status" value="1"/>
</dbReference>
<feature type="domain" description="Ig-like" evidence="10">
    <location>
        <begin position="197"/>
        <end position="338"/>
    </location>
</feature>
<dbReference type="CDD" id="cd14686">
    <property type="entry name" value="bZIP"/>
    <property type="match status" value="1"/>
</dbReference>
<dbReference type="GO" id="GO:0050852">
    <property type="term" value="P:T cell receptor signaling pathway"/>
    <property type="evidence" value="ECO:0007669"/>
    <property type="project" value="TreeGrafter"/>
</dbReference>
<evidence type="ECO:0000256" key="3">
    <source>
        <dbReference type="ARBA" id="ARBA00022692"/>
    </source>
</evidence>
<dbReference type="InterPro" id="IPR003879">
    <property type="entry name" value="Butyrophylin_SPRY"/>
</dbReference>
<feature type="non-terminal residue" evidence="11">
    <location>
        <position position="1"/>
    </location>
</feature>
<evidence type="ECO:0000256" key="8">
    <source>
        <dbReference type="SAM" id="MobiDB-lite"/>
    </source>
</evidence>
<dbReference type="InterPro" id="IPR006574">
    <property type="entry name" value="PRY"/>
</dbReference>
<dbReference type="InterPro" id="IPR013106">
    <property type="entry name" value="Ig_V-set"/>
</dbReference>
<dbReference type="CDD" id="cd00099">
    <property type="entry name" value="IgV"/>
    <property type="match status" value="1"/>
</dbReference>
<dbReference type="InterPro" id="IPR013320">
    <property type="entry name" value="ConA-like_dom_sf"/>
</dbReference>
<dbReference type="Pfam" id="PF13765">
    <property type="entry name" value="PRY"/>
    <property type="match status" value="1"/>
</dbReference>
<evidence type="ECO:0000259" key="10">
    <source>
        <dbReference type="PROSITE" id="PS50835"/>
    </source>
</evidence>
<evidence type="ECO:0000259" key="9">
    <source>
        <dbReference type="PROSITE" id="PS50188"/>
    </source>
</evidence>
<dbReference type="SMART" id="SM00408">
    <property type="entry name" value="IGc2"/>
    <property type="match status" value="3"/>
</dbReference>
<dbReference type="EMBL" id="KB574444">
    <property type="protein sequence ID" value="EMP26987.1"/>
    <property type="molecule type" value="Genomic_DNA"/>
</dbReference>
<dbReference type="Pfam" id="PF00622">
    <property type="entry name" value="SPRY"/>
    <property type="match status" value="1"/>
</dbReference>
<keyword evidence="7" id="KW-0393">Immunoglobulin domain</keyword>
<evidence type="ECO:0000256" key="5">
    <source>
        <dbReference type="ARBA" id="ARBA00022989"/>
    </source>
</evidence>
<dbReference type="InterPro" id="IPR043136">
    <property type="entry name" value="B30.2/SPRY_sf"/>
</dbReference>
<keyword evidence="4" id="KW-0732">Signal</keyword>
<evidence type="ECO:0000256" key="6">
    <source>
        <dbReference type="ARBA" id="ARBA00023136"/>
    </source>
</evidence>
<keyword evidence="6" id="KW-0472">Membrane</keyword>
<accession>M7BFH4</accession>
<dbReference type="PANTHER" id="PTHR24100">
    <property type="entry name" value="BUTYROPHILIN"/>
    <property type="match status" value="1"/>
</dbReference>
<dbReference type="Pfam" id="PF07686">
    <property type="entry name" value="V-set"/>
    <property type="match status" value="2"/>
</dbReference>
<dbReference type="FunFam" id="2.60.120.920:FF:000004">
    <property type="entry name" value="Butyrophilin subfamily 1 member A1"/>
    <property type="match status" value="1"/>
</dbReference>